<feature type="transmembrane region" description="Helical" evidence="1">
    <location>
        <begin position="6"/>
        <end position="22"/>
    </location>
</feature>
<keyword evidence="1" id="KW-0812">Transmembrane</keyword>
<gene>
    <name evidence="3" type="ORF">CLTHE_21590</name>
</gene>
<dbReference type="InterPro" id="IPR013099">
    <property type="entry name" value="K_chnl_dom"/>
</dbReference>
<evidence type="ECO:0000313" key="4">
    <source>
        <dbReference type="Proteomes" id="UP000191448"/>
    </source>
</evidence>
<dbReference type="AlphaFoldDB" id="A0A1V4SV27"/>
<dbReference type="OrthoDB" id="1777249at2"/>
<evidence type="ECO:0000259" key="2">
    <source>
        <dbReference type="Pfam" id="PF07885"/>
    </source>
</evidence>
<name>A0A1V4SV27_9CLOT</name>
<evidence type="ECO:0000256" key="1">
    <source>
        <dbReference type="SAM" id="Phobius"/>
    </source>
</evidence>
<feature type="transmembrane region" description="Helical" evidence="1">
    <location>
        <begin position="199"/>
        <end position="219"/>
    </location>
</feature>
<evidence type="ECO:0000313" key="3">
    <source>
        <dbReference type="EMBL" id="OPX47151.1"/>
    </source>
</evidence>
<dbReference type="RefSeq" id="WP_080023414.1">
    <property type="nucleotide sequence ID" value="NZ_LTAY01000057.1"/>
</dbReference>
<keyword evidence="1" id="KW-0472">Membrane</keyword>
<feature type="domain" description="Potassium channel" evidence="2">
    <location>
        <begin position="237"/>
        <end position="286"/>
    </location>
</feature>
<dbReference type="SUPFAM" id="SSF81324">
    <property type="entry name" value="Voltage-gated potassium channels"/>
    <property type="match status" value="1"/>
</dbReference>
<accession>A0A1V4SV27</accession>
<sequence>MGYFLIIITTSIAIGLFIVKGFKKEKNISKRIIRLIKNINKTYIDIFKQNKVKMGMDIILIIFAEIFTFITITTTIYKYVNMNFINSGESIIKGIFSIFIFIVVYHLIGYILLFSSRINKFIIKTENKSFKTNFILSYFLISTYLAIMLLFPKEFNKMAIIVLIGIVISYILNLKLLLDLMINPTNAKSIKKDGVEFSRIMIAALLILLIIVLNLYLAVCAINGVEPNSYTNANGDFSLFYYTIITFTTVGYGDIVPLSIGARIVSIVISLTSVICITIFLSSILSYRDKFKEE</sequence>
<keyword evidence="1" id="KW-1133">Transmembrane helix</keyword>
<proteinExistence type="predicted"/>
<feature type="transmembrane region" description="Helical" evidence="1">
    <location>
        <begin position="58"/>
        <end position="79"/>
    </location>
</feature>
<dbReference type="Proteomes" id="UP000191448">
    <property type="component" value="Unassembled WGS sequence"/>
</dbReference>
<feature type="transmembrane region" description="Helical" evidence="1">
    <location>
        <begin position="239"/>
        <end position="260"/>
    </location>
</feature>
<feature type="transmembrane region" description="Helical" evidence="1">
    <location>
        <begin position="158"/>
        <end position="178"/>
    </location>
</feature>
<organism evidence="3 4">
    <name type="scientific">Clostridium thermobutyricum DSM 4928</name>
    <dbReference type="NCBI Taxonomy" id="1121339"/>
    <lineage>
        <taxon>Bacteria</taxon>
        <taxon>Bacillati</taxon>
        <taxon>Bacillota</taxon>
        <taxon>Clostridia</taxon>
        <taxon>Eubacteriales</taxon>
        <taxon>Clostridiaceae</taxon>
        <taxon>Clostridium</taxon>
    </lineage>
</organism>
<dbReference type="Pfam" id="PF07885">
    <property type="entry name" value="Ion_trans_2"/>
    <property type="match status" value="1"/>
</dbReference>
<feature type="transmembrane region" description="Helical" evidence="1">
    <location>
        <begin position="134"/>
        <end position="152"/>
    </location>
</feature>
<feature type="transmembrane region" description="Helical" evidence="1">
    <location>
        <begin position="267"/>
        <end position="287"/>
    </location>
</feature>
<dbReference type="Gene3D" id="1.10.287.70">
    <property type="match status" value="1"/>
</dbReference>
<dbReference type="EMBL" id="LTAY01000057">
    <property type="protein sequence ID" value="OPX47151.1"/>
    <property type="molecule type" value="Genomic_DNA"/>
</dbReference>
<protein>
    <submittedName>
        <fullName evidence="3">Ion channel</fullName>
    </submittedName>
</protein>
<feature type="transmembrane region" description="Helical" evidence="1">
    <location>
        <begin position="91"/>
        <end position="113"/>
    </location>
</feature>
<reference evidence="3 4" key="1">
    <citation type="submission" date="2016-02" db="EMBL/GenBank/DDBJ databases">
        <title>Genome sequence of Clostridium thermobutyricum DSM 4928.</title>
        <authorList>
            <person name="Poehlein A."/>
            <person name="Daniel R."/>
        </authorList>
    </citation>
    <scope>NUCLEOTIDE SEQUENCE [LARGE SCALE GENOMIC DNA]</scope>
    <source>
        <strain evidence="3 4">DSM 4928</strain>
    </source>
</reference>
<comment type="caution">
    <text evidence="3">The sequence shown here is derived from an EMBL/GenBank/DDBJ whole genome shotgun (WGS) entry which is preliminary data.</text>
</comment>
<dbReference type="PRINTS" id="PR00173">
    <property type="entry name" value="EDTRNSPORT"/>
</dbReference>